<dbReference type="InterPro" id="IPR045357">
    <property type="entry name" value="Aminopeptidase_N-like_N"/>
</dbReference>
<evidence type="ECO:0000313" key="17">
    <source>
        <dbReference type="Proteomes" id="UP000653644"/>
    </source>
</evidence>
<dbReference type="RefSeq" id="WP_189884767.1">
    <property type="nucleotide sequence ID" value="NZ_BMVN01000006.1"/>
</dbReference>
<evidence type="ECO:0000256" key="8">
    <source>
        <dbReference type="ARBA" id="ARBA00022801"/>
    </source>
</evidence>
<evidence type="ECO:0000256" key="12">
    <source>
        <dbReference type="ARBA" id="ARBA00031533"/>
    </source>
</evidence>
<protein>
    <recommendedName>
        <fullName evidence="5">Aminopeptidase N</fullName>
        <ecNumber evidence="4">3.4.11.2</ecNumber>
    </recommendedName>
    <alternativeName>
        <fullName evidence="11">Alanine aminopeptidase</fullName>
    </alternativeName>
    <alternativeName>
        <fullName evidence="12">Lysyl aminopeptidase</fullName>
    </alternativeName>
</protein>
<dbReference type="PROSITE" id="PS51257">
    <property type="entry name" value="PROKAR_LIPOPROTEIN"/>
    <property type="match status" value="1"/>
</dbReference>
<dbReference type="EMBL" id="BMVN01000006">
    <property type="protein sequence ID" value="GHA17147.1"/>
    <property type="molecule type" value="Genomic_DNA"/>
</dbReference>
<feature type="signal peptide" evidence="13">
    <location>
        <begin position="1"/>
        <end position="23"/>
    </location>
</feature>
<dbReference type="Gene3D" id="2.60.40.1730">
    <property type="entry name" value="tricorn interacting facor f3 domain"/>
    <property type="match status" value="1"/>
</dbReference>
<evidence type="ECO:0000313" key="16">
    <source>
        <dbReference type="EMBL" id="GHA17147.1"/>
    </source>
</evidence>
<dbReference type="PANTHER" id="PTHR11533:SF297">
    <property type="entry name" value="AMINOPEPTIDASE N"/>
    <property type="match status" value="1"/>
</dbReference>
<dbReference type="Pfam" id="PF01433">
    <property type="entry name" value="Peptidase_M1"/>
    <property type="match status" value="1"/>
</dbReference>
<dbReference type="Proteomes" id="UP000653644">
    <property type="component" value="Unassembled WGS sequence"/>
</dbReference>
<dbReference type="EC" id="3.4.11.2" evidence="4"/>
<evidence type="ECO:0000256" key="11">
    <source>
        <dbReference type="ARBA" id="ARBA00029811"/>
    </source>
</evidence>
<comment type="catalytic activity">
    <reaction evidence="1">
        <text>Release of an N-terminal amino acid, Xaa-|-Yaa- from a peptide, amide or arylamide. Xaa is preferably Ala, but may be most amino acids including Pro (slow action). When a terminal hydrophobic residue is followed by a prolyl residue, the two may be released as an intact Xaa-Pro dipeptide.</text>
        <dbReference type="EC" id="3.4.11.2"/>
    </reaction>
</comment>
<evidence type="ECO:0000259" key="14">
    <source>
        <dbReference type="Pfam" id="PF01433"/>
    </source>
</evidence>
<evidence type="ECO:0000256" key="3">
    <source>
        <dbReference type="ARBA" id="ARBA00010136"/>
    </source>
</evidence>
<keyword evidence="13" id="KW-0732">Signal</keyword>
<keyword evidence="10" id="KW-0482">Metalloprotease</keyword>
<feature type="domain" description="Peptidase M1 membrane alanine aminopeptidase" evidence="14">
    <location>
        <begin position="310"/>
        <end position="454"/>
    </location>
</feature>
<evidence type="ECO:0000256" key="10">
    <source>
        <dbReference type="ARBA" id="ARBA00023049"/>
    </source>
</evidence>
<comment type="similarity">
    <text evidence="3">Belongs to the peptidase M1 family.</text>
</comment>
<evidence type="ECO:0000259" key="15">
    <source>
        <dbReference type="Pfam" id="PF17900"/>
    </source>
</evidence>
<dbReference type="InterPro" id="IPR042097">
    <property type="entry name" value="Aminopeptidase_N-like_N_sf"/>
</dbReference>
<dbReference type="SUPFAM" id="SSF63737">
    <property type="entry name" value="Leukotriene A4 hydrolase N-terminal domain"/>
    <property type="match status" value="1"/>
</dbReference>
<dbReference type="InterPro" id="IPR001930">
    <property type="entry name" value="Peptidase_M1"/>
</dbReference>
<evidence type="ECO:0000256" key="9">
    <source>
        <dbReference type="ARBA" id="ARBA00022833"/>
    </source>
</evidence>
<evidence type="ECO:0000256" key="6">
    <source>
        <dbReference type="ARBA" id="ARBA00022670"/>
    </source>
</evidence>
<evidence type="ECO:0000256" key="1">
    <source>
        <dbReference type="ARBA" id="ARBA00000098"/>
    </source>
</evidence>
<keyword evidence="8" id="KW-0378">Hydrolase</keyword>
<gene>
    <name evidence="16" type="ORF">GCM10010345_22180</name>
</gene>
<dbReference type="InterPro" id="IPR014782">
    <property type="entry name" value="Peptidase_M1_dom"/>
</dbReference>
<evidence type="ECO:0000256" key="13">
    <source>
        <dbReference type="SAM" id="SignalP"/>
    </source>
</evidence>
<evidence type="ECO:0000256" key="4">
    <source>
        <dbReference type="ARBA" id="ARBA00012564"/>
    </source>
</evidence>
<evidence type="ECO:0000256" key="2">
    <source>
        <dbReference type="ARBA" id="ARBA00001947"/>
    </source>
</evidence>
<keyword evidence="17" id="KW-1185">Reference proteome</keyword>
<comment type="caution">
    <text evidence="16">The sequence shown here is derived from an EMBL/GenBank/DDBJ whole genome shotgun (WGS) entry which is preliminary data.</text>
</comment>
<feature type="domain" description="Aminopeptidase N-like N-terminal" evidence="15">
    <location>
        <begin position="54"/>
        <end position="224"/>
    </location>
</feature>
<keyword evidence="9" id="KW-0862">Zinc</keyword>
<name>A0ABQ3CJ96_9ACTN</name>
<dbReference type="Gene3D" id="1.10.390.10">
    <property type="entry name" value="Neutral Protease Domain 2"/>
    <property type="match status" value="1"/>
</dbReference>
<proteinExistence type="inferred from homology"/>
<dbReference type="SUPFAM" id="SSF55486">
    <property type="entry name" value="Metalloproteases ('zincins'), catalytic domain"/>
    <property type="match status" value="1"/>
</dbReference>
<dbReference type="CDD" id="cd09603">
    <property type="entry name" value="M1_APN_like"/>
    <property type="match status" value="1"/>
</dbReference>
<reference evidence="17" key="1">
    <citation type="journal article" date="2019" name="Int. J. Syst. Evol. Microbiol.">
        <title>The Global Catalogue of Microorganisms (GCM) 10K type strain sequencing project: providing services to taxonomists for standard genome sequencing and annotation.</title>
        <authorList>
            <consortium name="The Broad Institute Genomics Platform"/>
            <consortium name="The Broad Institute Genome Sequencing Center for Infectious Disease"/>
            <person name="Wu L."/>
            <person name="Ma J."/>
        </authorList>
    </citation>
    <scope>NUCLEOTIDE SEQUENCE [LARGE SCALE GENOMIC DNA]</scope>
    <source>
        <strain evidence="17">JCM 4733</strain>
    </source>
</reference>
<accession>A0ABQ3CJ96</accession>
<comment type="cofactor">
    <cofactor evidence="2">
        <name>Zn(2+)</name>
        <dbReference type="ChEBI" id="CHEBI:29105"/>
    </cofactor>
</comment>
<keyword evidence="6" id="KW-0645">Protease</keyword>
<feature type="chain" id="PRO_5046068976" description="Aminopeptidase N" evidence="13">
    <location>
        <begin position="24"/>
        <end position="464"/>
    </location>
</feature>
<evidence type="ECO:0000256" key="5">
    <source>
        <dbReference type="ARBA" id="ARBA00015611"/>
    </source>
</evidence>
<organism evidence="16 17">
    <name type="scientific">Streptomyces canarius</name>
    <dbReference type="NCBI Taxonomy" id="285453"/>
    <lineage>
        <taxon>Bacteria</taxon>
        <taxon>Bacillati</taxon>
        <taxon>Actinomycetota</taxon>
        <taxon>Actinomycetes</taxon>
        <taxon>Kitasatosporales</taxon>
        <taxon>Streptomycetaceae</taxon>
        <taxon>Streptomyces</taxon>
    </lineage>
</organism>
<dbReference type="Pfam" id="PF17900">
    <property type="entry name" value="Peptidase_M1_N"/>
    <property type="match status" value="1"/>
</dbReference>
<dbReference type="InterPro" id="IPR027268">
    <property type="entry name" value="Peptidase_M4/M1_CTD_sf"/>
</dbReference>
<sequence>MSGSARLVPALCALLGLALTGTACDGGVRGVPGGSGVRDPYFPKAGNGGYDVGHYALTLDYTPATRRLTGTAVITARATRDLPAFDLDLAGLRVDSVTVEGEDARWNRAGQELTVRPHDDLTRGETFRTTVRYSGTPRTLTDPDGSEEGWLPTADGALALGEPVGSMAWFPGNHHPCDKAAYDITVTVPKGLQAISNGELTEQSTKGGRTAYHWHTDRPMASYVATVAIGHYDITRGTGPHGLPVLTAVDPTQAKASAKVLAKLPEILDWEEYNFGPYPFSSAGAIVDRPHDAGYALETQNRPVFPADQLSTSILVHELAHQWYGDSVTPRSWRDMWLGEGFATYAEWLYQEDHGGPTAQQTFTRLYEGDREDIWAFPPAKQSDAAHISGSPVYERGAMVLHKIRQKAGDDTFYAILQGWAAARRHATASTADFTAYVEKKVPDQDFGGIWKDWLYGDGKPGHP</sequence>
<dbReference type="PANTHER" id="PTHR11533">
    <property type="entry name" value="PROTEASE M1 ZINC METALLOPROTEASE"/>
    <property type="match status" value="1"/>
</dbReference>
<dbReference type="InterPro" id="IPR050344">
    <property type="entry name" value="Peptidase_M1_aminopeptidases"/>
</dbReference>
<keyword evidence="7" id="KW-0479">Metal-binding</keyword>
<evidence type="ECO:0000256" key="7">
    <source>
        <dbReference type="ARBA" id="ARBA00022723"/>
    </source>
</evidence>
<dbReference type="PRINTS" id="PR00756">
    <property type="entry name" value="ALADIPTASE"/>
</dbReference>